<evidence type="ECO:0000256" key="4">
    <source>
        <dbReference type="ARBA" id="ARBA00023002"/>
    </source>
</evidence>
<protein>
    <submittedName>
        <fullName evidence="5">Uncharacterized protein</fullName>
    </submittedName>
</protein>
<gene>
    <name evidence="5" type="ORF">FOMPIDRAFT_1031217</name>
</gene>
<keyword evidence="4" id="KW-0560">Oxidoreductase</keyword>
<dbReference type="SUPFAM" id="SSF51905">
    <property type="entry name" value="FAD/NAD(P)-binding domain"/>
    <property type="match status" value="2"/>
</dbReference>
<keyword evidence="3" id="KW-0274">FAD</keyword>
<dbReference type="eggNOG" id="KOG1399">
    <property type="taxonomic scope" value="Eukaryota"/>
</dbReference>
<dbReference type="STRING" id="743788.S8E6A9"/>
<dbReference type="PRINTS" id="PR00419">
    <property type="entry name" value="ADXRDTASE"/>
</dbReference>
<evidence type="ECO:0000256" key="3">
    <source>
        <dbReference type="ARBA" id="ARBA00022827"/>
    </source>
</evidence>
<name>S8E6A9_FOMSC</name>
<keyword evidence="6" id="KW-1185">Reference proteome</keyword>
<comment type="similarity">
    <text evidence="1">Belongs to the FMO family.</text>
</comment>
<proteinExistence type="inferred from homology"/>
<organism evidence="5 6">
    <name type="scientific">Fomitopsis schrenkii</name>
    <name type="common">Brown rot fungus</name>
    <dbReference type="NCBI Taxonomy" id="2126942"/>
    <lineage>
        <taxon>Eukaryota</taxon>
        <taxon>Fungi</taxon>
        <taxon>Dikarya</taxon>
        <taxon>Basidiomycota</taxon>
        <taxon>Agaricomycotina</taxon>
        <taxon>Agaricomycetes</taxon>
        <taxon>Polyporales</taxon>
        <taxon>Fomitopsis</taxon>
    </lineage>
</organism>
<dbReference type="InterPro" id="IPR020946">
    <property type="entry name" value="Flavin_mOase-like"/>
</dbReference>
<dbReference type="InParanoid" id="S8E6A9"/>
<accession>S8E6A9</accession>
<dbReference type="InterPro" id="IPR050346">
    <property type="entry name" value="FMO-like"/>
</dbReference>
<dbReference type="PANTHER" id="PTHR23023">
    <property type="entry name" value="DIMETHYLANILINE MONOOXYGENASE"/>
    <property type="match status" value="1"/>
</dbReference>
<evidence type="ECO:0000313" key="5">
    <source>
        <dbReference type="EMBL" id="EPS98933.1"/>
    </source>
</evidence>
<reference evidence="5 6" key="1">
    <citation type="journal article" date="2012" name="Science">
        <title>The Paleozoic origin of enzymatic lignin decomposition reconstructed from 31 fungal genomes.</title>
        <authorList>
            <person name="Floudas D."/>
            <person name="Binder M."/>
            <person name="Riley R."/>
            <person name="Barry K."/>
            <person name="Blanchette R.A."/>
            <person name="Henrissat B."/>
            <person name="Martinez A.T."/>
            <person name="Otillar R."/>
            <person name="Spatafora J.W."/>
            <person name="Yadav J.S."/>
            <person name="Aerts A."/>
            <person name="Benoit I."/>
            <person name="Boyd A."/>
            <person name="Carlson A."/>
            <person name="Copeland A."/>
            <person name="Coutinho P.M."/>
            <person name="de Vries R.P."/>
            <person name="Ferreira P."/>
            <person name="Findley K."/>
            <person name="Foster B."/>
            <person name="Gaskell J."/>
            <person name="Glotzer D."/>
            <person name="Gorecki P."/>
            <person name="Heitman J."/>
            <person name="Hesse C."/>
            <person name="Hori C."/>
            <person name="Igarashi K."/>
            <person name="Jurgens J.A."/>
            <person name="Kallen N."/>
            <person name="Kersten P."/>
            <person name="Kohler A."/>
            <person name="Kuees U."/>
            <person name="Kumar T.K.A."/>
            <person name="Kuo A."/>
            <person name="LaButti K."/>
            <person name="Larrondo L.F."/>
            <person name="Lindquist E."/>
            <person name="Ling A."/>
            <person name="Lombard V."/>
            <person name="Lucas S."/>
            <person name="Lundell T."/>
            <person name="Martin R."/>
            <person name="McLaughlin D.J."/>
            <person name="Morgenstern I."/>
            <person name="Morin E."/>
            <person name="Murat C."/>
            <person name="Nagy L.G."/>
            <person name="Nolan M."/>
            <person name="Ohm R.A."/>
            <person name="Patyshakuliyeva A."/>
            <person name="Rokas A."/>
            <person name="Ruiz-Duenas F.J."/>
            <person name="Sabat G."/>
            <person name="Salamov A."/>
            <person name="Samejima M."/>
            <person name="Schmutz J."/>
            <person name="Slot J.C."/>
            <person name="St John F."/>
            <person name="Stenlid J."/>
            <person name="Sun H."/>
            <person name="Sun S."/>
            <person name="Syed K."/>
            <person name="Tsang A."/>
            <person name="Wiebenga A."/>
            <person name="Young D."/>
            <person name="Pisabarro A."/>
            <person name="Eastwood D.C."/>
            <person name="Martin F."/>
            <person name="Cullen D."/>
            <person name="Grigoriev I.V."/>
            <person name="Hibbett D.S."/>
        </authorList>
    </citation>
    <scope>NUCLEOTIDE SEQUENCE</scope>
    <source>
        <strain evidence="6">FP-58527</strain>
    </source>
</reference>
<evidence type="ECO:0000256" key="1">
    <source>
        <dbReference type="ARBA" id="ARBA00009183"/>
    </source>
</evidence>
<dbReference type="GO" id="GO:0004499">
    <property type="term" value="F:N,N-dimethylaniline monooxygenase activity"/>
    <property type="evidence" value="ECO:0007669"/>
    <property type="project" value="InterPro"/>
</dbReference>
<dbReference type="Gene3D" id="3.50.50.60">
    <property type="entry name" value="FAD/NAD(P)-binding domain"/>
    <property type="match status" value="2"/>
</dbReference>
<dbReference type="Proteomes" id="UP000015241">
    <property type="component" value="Unassembled WGS sequence"/>
</dbReference>
<dbReference type="Pfam" id="PF00743">
    <property type="entry name" value="FMO-like"/>
    <property type="match status" value="1"/>
</dbReference>
<keyword evidence="2" id="KW-0285">Flavoprotein</keyword>
<dbReference type="GO" id="GO:0050661">
    <property type="term" value="F:NADP binding"/>
    <property type="evidence" value="ECO:0007669"/>
    <property type="project" value="InterPro"/>
</dbReference>
<dbReference type="AlphaFoldDB" id="S8E6A9"/>
<evidence type="ECO:0000313" key="6">
    <source>
        <dbReference type="Proteomes" id="UP000015241"/>
    </source>
</evidence>
<sequence length="567" mass="62155">MALPTSARIGVVGAGAAGLITTHTLLRDGFENVEVLTRDESPGGVWAAQRVYPGLSINNVHGEFRFSPLQMPSPADASATGGRLSGEDMTEYMEAFAAMFLPGRIRYNAEVLKISRSQERGTDGWSVTVRNLKTKAVESIVYDKLVLCTGGCSEPNIPEQLSAEKAKAVGFTGPVLHSTQFAARLDEVHRIGQKDEVVVVGGGKSAQDVSANLARQGARVSMIFTNSDAFLATPIPYPAMIRKSRLLSVLSPHTELNTNLERFLHTTSLGAFFVRAIWAFLTWASFWVLAIPSDSPLRNTPSLFWTVRTNDEGTGRKDGFHALVNKGKIKLVAPARAVGYAADGQSVVLEDGRKIRAGAVVLATGFKSSWNAIFDEGAMEDIGLGRRATHTSVSGGEWAYTTLPDLHTPSSSSKQGVQAPSLYRGIVPAKNILRRNLAVNGAIFTTNNGYVFEVAAHWISSYFLGDPFLRLPPTPEDAIAWADRNAAWLRKRYPGTFAYANESYSGDLAFWSWPQLVDGLLADMRLRTMRSGGNALTWPFKVIDLEEIRYLKEERTELRARTYDRRH</sequence>
<dbReference type="EMBL" id="KE504161">
    <property type="protein sequence ID" value="EPS98933.1"/>
    <property type="molecule type" value="Genomic_DNA"/>
</dbReference>
<dbReference type="GO" id="GO:0050660">
    <property type="term" value="F:flavin adenine dinucleotide binding"/>
    <property type="evidence" value="ECO:0007669"/>
    <property type="project" value="InterPro"/>
</dbReference>
<dbReference type="InterPro" id="IPR036188">
    <property type="entry name" value="FAD/NAD-bd_sf"/>
</dbReference>
<evidence type="ECO:0000256" key="2">
    <source>
        <dbReference type="ARBA" id="ARBA00022630"/>
    </source>
</evidence>
<dbReference type="OrthoDB" id="2915840at2759"/>
<dbReference type="HOGENOM" id="CLU_035533_0_0_1"/>